<dbReference type="AlphaFoldDB" id="A0A919P0X7"/>
<sequence length="238" mass="24728">MTTSVTTTNPVRSDVQDPAPSPRRQPSRSWAVAGIASAVAGLATIVLSSSVDVVYREQFAGSTSGIASALVDKAPAMFALHSVTVLGAILMIVFGAGLHRRLRDAMPDSLVPLVAAAGLVGTAVVSILGSALDTEYMVPLLQGGIVDDATAAMYNHWIGTVPWLWTLTGLAGLGLFVASRRGVVTRWLGLVGLILGGLTVILGISPLEYMSGVTGALWLLVTGIALTFGDRVYRTASR</sequence>
<feature type="compositionally biased region" description="Polar residues" evidence="1">
    <location>
        <begin position="1"/>
        <end position="11"/>
    </location>
</feature>
<keyword evidence="4" id="KW-1185">Reference proteome</keyword>
<feature type="transmembrane region" description="Helical" evidence="2">
    <location>
        <begin position="157"/>
        <end position="177"/>
    </location>
</feature>
<dbReference type="EMBL" id="BONK01000006">
    <property type="protein sequence ID" value="GIG21222.1"/>
    <property type="molecule type" value="Genomic_DNA"/>
</dbReference>
<feature type="transmembrane region" description="Helical" evidence="2">
    <location>
        <begin position="30"/>
        <end position="55"/>
    </location>
</feature>
<evidence type="ECO:0000256" key="1">
    <source>
        <dbReference type="SAM" id="MobiDB-lite"/>
    </source>
</evidence>
<feature type="region of interest" description="Disordered" evidence="1">
    <location>
        <begin position="1"/>
        <end position="27"/>
    </location>
</feature>
<evidence type="ECO:0008006" key="5">
    <source>
        <dbReference type="Google" id="ProtNLM"/>
    </source>
</evidence>
<organism evidence="3 4">
    <name type="scientific">Cellulomonas chitinilytica</name>
    <dbReference type="NCBI Taxonomy" id="398759"/>
    <lineage>
        <taxon>Bacteria</taxon>
        <taxon>Bacillati</taxon>
        <taxon>Actinomycetota</taxon>
        <taxon>Actinomycetes</taxon>
        <taxon>Micrococcales</taxon>
        <taxon>Cellulomonadaceae</taxon>
        <taxon>Cellulomonas</taxon>
    </lineage>
</organism>
<keyword evidence="2" id="KW-1133">Transmembrane helix</keyword>
<keyword evidence="2" id="KW-0812">Transmembrane</keyword>
<evidence type="ECO:0000313" key="4">
    <source>
        <dbReference type="Proteomes" id="UP000632740"/>
    </source>
</evidence>
<feature type="transmembrane region" description="Helical" evidence="2">
    <location>
        <begin position="210"/>
        <end position="229"/>
    </location>
</feature>
<reference evidence="3" key="1">
    <citation type="submission" date="2021-01" db="EMBL/GenBank/DDBJ databases">
        <title>Whole genome shotgun sequence of Cellulomonas chitinilytica NBRC 110799.</title>
        <authorList>
            <person name="Komaki H."/>
            <person name="Tamura T."/>
        </authorList>
    </citation>
    <scope>NUCLEOTIDE SEQUENCE</scope>
    <source>
        <strain evidence="3">NBRC 110799</strain>
    </source>
</reference>
<feature type="transmembrane region" description="Helical" evidence="2">
    <location>
        <begin position="75"/>
        <end position="98"/>
    </location>
</feature>
<comment type="caution">
    <text evidence="3">The sequence shown here is derived from an EMBL/GenBank/DDBJ whole genome shotgun (WGS) entry which is preliminary data.</text>
</comment>
<evidence type="ECO:0000313" key="3">
    <source>
        <dbReference type="EMBL" id="GIG21222.1"/>
    </source>
</evidence>
<protein>
    <recommendedName>
        <fullName evidence="5">DUF4386 family protein</fullName>
    </recommendedName>
</protein>
<feature type="transmembrane region" description="Helical" evidence="2">
    <location>
        <begin position="110"/>
        <end position="132"/>
    </location>
</feature>
<name>A0A919P0X7_9CELL</name>
<evidence type="ECO:0000256" key="2">
    <source>
        <dbReference type="SAM" id="Phobius"/>
    </source>
</evidence>
<feature type="transmembrane region" description="Helical" evidence="2">
    <location>
        <begin position="184"/>
        <end position="204"/>
    </location>
</feature>
<gene>
    <name evidence="3" type="ORF">Cch01nite_19460</name>
</gene>
<proteinExistence type="predicted"/>
<dbReference type="RefSeq" id="WP_203752314.1">
    <property type="nucleotide sequence ID" value="NZ_BONK01000006.1"/>
</dbReference>
<dbReference type="Proteomes" id="UP000632740">
    <property type="component" value="Unassembled WGS sequence"/>
</dbReference>
<accession>A0A919P0X7</accession>
<keyword evidence="2" id="KW-0472">Membrane</keyword>